<dbReference type="InterPro" id="IPR001173">
    <property type="entry name" value="Glyco_trans_2-like"/>
</dbReference>
<evidence type="ECO:0000313" key="11">
    <source>
        <dbReference type="Proteomes" id="UP000444316"/>
    </source>
</evidence>
<evidence type="ECO:0000256" key="3">
    <source>
        <dbReference type="ARBA" id="ARBA00022679"/>
    </source>
</evidence>
<dbReference type="GO" id="GO:0099621">
    <property type="term" value="F:undecaprenyl-phosphate 4-deoxy-4-formamido-L-arabinose transferase activity"/>
    <property type="evidence" value="ECO:0007669"/>
    <property type="project" value="TreeGrafter"/>
</dbReference>
<protein>
    <submittedName>
        <fullName evidence="10">Glycosyltransferase</fullName>
    </submittedName>
</protein>
<evidence type="ECO:0000256" key="8">
    <source>
        <dbReference type="SAM" id="Phobius"/>
    </source>
</evidence>
<dbReference type="AlphaFoldDB" id="A0A845HYL2"/>
<keyword evidence="2" id="KW-0328">Glycosyltransferase</keyword>
<dbReference type="InterPro" id="IPR050256">
    <property type="entry name" value="Glycosyltransferase_2"/>
</dbReference>
<feature type="domain" description="Glycosyltransferase 2-like" evidence="9">
    <location>
        <begin position="10"/>
        <end position="141"/>
    </location>
</feature>
<dbReference type="PANTHER" id="PTHR48090">
    <property type="entry name" value="UNDECAPRENYL-PHOSPHATE 4-DEOXY-4-FORMAMIDO-L-ARABINOSE TRANSFERASE-RELATED"/>
    <property type="match status" value="1"/>
</dbReference>
<evidence type="ECO:0000256" key="6">
    <source>
        <dbReference type="ARBA" id="ARBA00022989"/>
    </source>
</evidence>
<evidence type="ECO:0000259" key="9">
    <source>
        <dbReference type="Pfam" id="PF00535"/>
    </source>
</evidence>
<keyword evidence="4 8" id="KW-0812">Transmembrane</keyword>
<proteinExistence type="predicted"/>
<keyword evidence="6 8" id="KW-1133">Transmembrane helix</keyword>
<evidence type="ECO:0000256" key="5">
    <source>
        <dbReference type="ARBA" id="ARBA00022985"/>
    </source>
</evidence>
<keyword evidence="1" id="KW-1003">Cell membrane</keyword>
<dbReference type="GO" id="GO:0009103">
    <property type="term" value="P:lipopolysaccharide biosynthetic process"/>
    <property type="evidence" value="ECO:0007669"/>
    <property type="project" value="UniProtKB-KW"/>
</dbReference>
<dbReference type="EMBL" id="WWCL01000001">
    <property type="protein sequence ID" value="MYN43986.1"/>
    <property type="molecule type" value="Genomic_DNA"/>
</dbReference>
<keyword evidence="3 10" id="KW-0808">Transferase</keyword>
<organism evidence="10 11">
    <name type="scientific">Duganella fentianensis</name>
    <dbReference type="NCBI Taxonomy" id="2692177"/>
    <lineage>
        <taxon>Bacteria</taxon>
        <taxon>Pseudomonadati</taxon>
        <taxon>Pseudomonadota</taxon>
        <taxon>Betaproteobacteria</taxon>
        <taxon>Burkholderiales</taxon>
        <taxon>Oxalobacteraceae</taxon>
        <taxon>Telluria group</taxon>
        <taxon>Duganella</taxon>
    </lineage>
</organism>
<dbReference type="GO" id="GO:0005886">
    <property type="term" value="C:plasma membrane"/>
    <property type="evidence" value="ECO:0007669"/>
    <property type="project" value="TreeGrafter"/>
</dbReference>
<name>A0A845HYL2_9BURK</name>
<sequence length="320" mass="34837">MATETSLALSLVIPVYGSELVLPELVSRLQDTLDGLPAIRGSYEAIFVCDCSPDRSWQVLTELSVQYPWVRGIHLRMNAGQHNAIMAGLARARGAVIVTMDDDLQHAPSDIPTLLAELDRGRDVVYASFAQRQHAAWKLLGSRLNDKVASYLMKKPKGLYLSPFRAMRASIARDVLRYHGPYVYVDGLILSATRNIGSVTVAHHARFAGDSGYSLKKSISLWLKMATSFSIVPLRLTSFAGMAMAGLGFVLAILLIIQKFTLDRMPIGWSSLIVTVLIIGGVQLVALGMLGEYLGRVLLTLNGRPQYVIGATVGLPAEDA</sequence>
<accession>A0A845HYL2</accession>
<gene>
    <name evidence="10" type="ORF">GTP23_02755</name>
</gene>
<dbReference type="Proteomes" id="UP000444316">
    <property type="component" value="Unassembled WGS sequence"/>
</dbReference>
<dbReference type="Pfam" id="PF00535">
    <property type="entry name" value="Glycos_transf_2"/>
    <property type="match status" value="1"/>
</dbReference>
<evidence type="ECO:0000256" key="4">
    <source>
        <dbReference type="ARBA" id="ARBA00022692"/>
    </source>
</evidence>
<evidence type="ECO:0000313" key="10">
    <source>
        <dbReference type="EMBL" id="MYN43986.1"/>
    </source>
</evidence>
<evidence type="ECO:0000256" key="1">
    <source>
        <dbReference type="ARBA" id="ARBA00022475"/>
    </source>
</evidence>
<evidence type="ECO:0000256" key="2">
    <source>
        <dbReference type="ARBA" id="ARBA00022676"/>
    </source>
</evidence>
<dbReference type="PANTHER" id="PTHR48090:SF3">
    <property type="entry name" value="UNDECAPRENYL-PHOSPHATE 4-DEOXY-4-FORMAMIDO-L-ARABINOSE TRANSFERASE"/>
    <property type="match status" value="1"/>
</dbReference>
<comment type="caution">
    <text evidence="10">The sequence shown here is derived from an EMBL/GenBank/DDBJ whole genome shotgun (WGS) entry which is preliminary data.</text>
</comment>
<keyword evidence="11" id="KW-1185">Reference proteome</keyword>
<dbReference type="InterPro" id="IPR029044">
    <property type="entry name" value="Nucleotide-diphossugar_trans"/>
</dbReference>
<keyword evidence="7 8" id="KW-0472">Membrane</keyword>
<dbReference type="RefSeq" id="WP_161033753.1">
    <property type="nucleotide sequence ID" value="NZ_WWCL01000001.1"/>
</dbReference>
<evidence type="ECO:0000256" key="7">
    <source>
        <dbReference type="ARBA" id="ARBA00023136"/>
    </source>
</evidence>
<feature type="transmembrane region" description="Helical" evidence="8">
    <location>
        <begin position="236"/>
        <end position="257"/>
    </location>
</feature>
<dbReference type="SUPFAM" id="SSF53448">
    <property type="entry name" value="Nucleotide-diphospho-sugar transferases"/>
    <property type="match status" value="1"/>
</dbReference>
<dbReference type="CDD" id="cd04187">
    <property type="entry name" value="DPM1_like_bac"/>
    <property type="match status" value="1"/>
</dbReference>
<keyword evidence="5" id="KW-0448">Lipopolysaccharide biosynthesis</keyword>
<dbReference type="Gene3D" id="3.90.550.10">
    <property type="entry name" value="Spore Coat Polysaccharide Biosynthesis Protein SpsA, Chain A"/>
    <property type="match status" value="1"/>
</dbReference>
<feature type="transmembrane region" description="Helical" evidence="8">
    <location>
        <begin position="269"/>
        <end position="290"/>
    </location>
</feature>
<reference evidence="10" key="1">
    <citation type="submission" date="2019-12" db="EMBL/GenBank/DDBJ databases">
        <title>Novel species isolated from a subtropical stream in China.</title>
        <authorList>
            <person name="Lu H."/>
        </authorList>
    </citation>
    <scope>NUCLEOTIDE SEQUENCE [LARGE SCALE GENOMIC DNA]</scope>
    <source>
        <strain evidence="10">FT93W</strain>
    </source>
</reference>